<comment type="caution">
    <text evidence="2">The sequence shown here is derived from an EMBL/GenBank/DDBJ whole genome shotgun (WGS) entry which is preliminary data.</text>
</comment>
<dbReference type="GO" id="GO:0016740">
    <property type="term" value="F:transferase activity"/>
    <property type="evidence" value="ECO:0007669"/>
    <property type="project" value="UniProtKB-KW"/>
</dbReference>
<dbReference type="Gene3D" id="3.90.550.10">
    <property type="entry name" value="Spore Coat Polysaccharide Biosynthesis Protein SpsA, Chain A"/>
    <property type="match status" value="1"/>
</dbReference>
<name>A0A3A4KNA0_9NOCA</name>
<dbReference type="InterPro" id="IPR029044">
    <property type="entry name" value="Nucleotide-diphossugar_trans"/>
</dbReference>
<protein>
    <submittedName>
        <fullName evidence="2">Glycosyltransferase family 2 protein</fullName>
    </submittedName>
</protein>
<proteinExistence type="predicted"/>
<gene>
    <name evidence="2" type="ORF">D5S18_14360</name>
</gene>
<dbReference type="OrthoDB" id="3177103at2"/>
<dbReference type="EMBL" id="QZFU01000018">
    <property type="protein sequence ID" value="RJO75606.1"/>
    <property type="molecule type" value="Genomic_DNA"/>
</dbReference>
<evidence type="ECO:0000313" key="3">
    <source>
        <dbReference type="Proteomes" id="UP000266677"/>
    </source>
</evidence>
<organism evidence="2 3">
    <name type="scientific">Nocardia panacis</name>
    <dbReference type="NCBI Taxonomy" id="2340916"/>
    <lineage>
        <taxon>Bacteria</taxon>
        <taxon>Bacillati</taxon>
        <taxon>Actinomycetota</taxon>
        <taxon>Actinomycetes</taxon>
        <taxon>Mycobacteriales</taxon>
        <taxon>Nocardiaceae</taxon>
        <taxon>Nocardia</taxon>
    </lineage>
</organism>
<dbReference type="Proteomes" id="UP000266677">
    <property type="component" value="Unassembled WGS sequence"/>
</dbReference>
<dbReference type="Pfam" id="PF00535">
    <property type="entry name" value="Glycos_transf_2"/>
    <property type="match status" value="1"/>
</dbReference>
<accession>A0A3A4KNA0</accession>
<feature type="domain" description="Glycosyltransferase 2-like" evidence="1">
    <location>
        <begin position="5"/>
        <end position="123"/>
    </location>
</feature>
<dbReference type="InterPro" id="IPR001173">
    <property type="entry name" value="Glyco_trans_2-like"/>
</dbReference>
<dbReference type="RefSeq" id="WP_120041153.1">
    <property type="nucleotide sequence ID" value="NZ_QZFU01000018.1"/>
</dbReference>
<keyword evidence="2" id="KW-0808">Transferase</keyword>
<reference evidence="2 3" key="1">
    <citation type="submission" date="2018-09" db="EMBL/GenBank/DDBJ databases">
        <title>YIM PH21274 draft genome.</title>
        <authorList>
            <person name="Miao C."/>
        </authorList>
    </citation>
    <scope>NUCLEOTIDE SEQUENCE [LARGE SCALE GENOMIC DNA]</scope>
    <source>
        <strain evidence="2 3">YIM PH 21724</strain>
    </source>
</reference>
<dbReference type="SUPFAM" id="SSF53448">
    <property type="entry name" value="Nucleotide-diphospho-sugar transferases"/>
    <property type="match status" value="1"/>
</dbReference>
<keyword evidence="3" id="KW-1185">Reference proteome</keyword>
<evidence type="ECO:0000259" key="1">
    <source>
        <dbReference type="Pfam" id="PF00535"/>
    </source>
</evidence>
<dbReference type="AlphaFoldDB" id="A0A3A4KNA0"/>
<dbReference type="PANTHER" id="PTHR22916">
    <property type="entry name" value="GLYCOSYLTRANSFERASE"/>
    <property type="match status" value="1"/>
</dbReference>
<dbReference type="CDD" id="cd00761">
    <property type="entry name" value="Glyco_tranf_GTA_type"/>
    <property type="match status" value="1"/>
</dbReference>
<evidence type="ECO:0000313" key="2">
    <source>
        <dbReference type="EMBL" id="RJO75606.1"/>
    </source>
</evidence>
<sequence>MPTFSFLTTAYQTEDYLRDTIESVVAQTNPDWELVVVDNGMSEPIAAIVGSYAEDARIRLVRQENRGYDGGVMAAAAHATGEYFVVLDSDDQVLPTFCEVIGRVLTGEPGIDAVGCDAVRFDDSGAELPVGYYRSTNVKRRPDPARRLTLTDLLGGLVPYYTAAIRREAWQAVGGYDRGSAELHESVVIWIRMVGSYDIRILPQRLARFRLRGDSMTRDPQKVDAFVAELERSFSWADPTDPREQAALDHTLRTFRYWTELRRAQRALLARDDAAALRAARAAFGQRRTLRAAAIILALSAFPEGLRRIHPMKQRVQTRITHAAGRVVSFVKG</sequence>